<evidence type="ECO:0000256" key="2">
    <source>
        <dbReference type="ARBA" id="ARBA00023125"/>
    </source>
</evidence>
<dbReference type="NCBIfam" id="NF033788">
    <property type="entry name" value="HTH_metalloreg"/>
    <property type="match status" value="1"/>
</dbReference>
<dbReference type="PANTHER" id="PTHR43132:SF6">
    <property type="entry name" value="HTH-TYPE TRANSCRIPTIONAL REPRESSOR CZRA"/>
    <property type="match status" value="1"/>
</dbReference>
<accession>A0A449BIA2</accession>
<keyword evidence="1" id="KW-0805">Transcription regulation</keyword>
<dbReference type="InterPro" id="IPR011991">
    <property type="entry name" value="ArsR-like_HTH"/>
</dbReference>
<evidence type="ECO:0000313" key="5">
    <source>
        <dbReference type="EMBL" id="VEU82143.1"/>
    </source>
</evidence>
<organism evidence="5 6">
    <name type="scientific">Acholeplasma hippikon</name>
    <dbReference type="NCBI Taxonomy" id="264636"/>
    <lineage>
        <taxon>Bacteria</taxon>
        <taxon>Bacillati</taxon>
        <taxon>Mycoplasmatota</taxon>
        <taxon>Mollicutes</taxon>
        <taxon>Acholeplasmatales</taxon>
        <taxon>Acholeplasmataceae</taxon>
        <taxon>Acholeplasma</taxon>
    </lineage>
</organism>
<evidence type="ECO:0000259" key="4">
    <source>
        <dbReference type="PROSITE" id="PS50987"/>
    </source>
</evidence>
<dbReference type="AlphaFoldDB" id="A0A449BIA2"/>
<dbReference type="STRING" id="1408416.GCA_000702765_00705"/>
<dbReference type="GO" id="GO:0003677">
    <property type="term" value="F:DNA binding"/>
    <property type="evidence" value="ECO:0007669"/>
    <property type="project" value="UniProtKB-KW"/>
</dbReference>
<reference evidence="5 6" key="1">
    <citation type="submission" date="2019-01" db="EMBL/GenBank/DDBJ databases">
        <authorList>
            <consortium name="Pathogen Informatics"/>
        </authorList>
    </citation>
    <scope>NUCLEOTIDE SEQUENCE [LARGE SCALE GENOMIC DNA]</scope>
    <source>
        <strain evidence="5 6">NCTC10172</strain>
    </source>
</reference>
<dbReference type="SMART" id="SM00418">
    <property type="entry name" value="HTH_ARSR"/>
    <property type="match status" value="1"/>
</dbReference>
<name>A0A449BIA2_9MOLU</name>
<dbReference type="Gene3D" id="1.10.10.10">
    <property type="entry name" value="Winged helix-like DNA-binding domain superfamily/Winged helix DNA-binding domain"/>
    <property type="match status" value="1"/>
</dbReference>
<dbReference type="SUPFAM" id="SSF46785">
    <property type="entry name" value="Winged helix' DNA-binding domain"/>
    <property type="match status" value="1"/>
</dbReference>
<dbReference type="InterPro" id="IPR051011">
    <property type="entry name" value="Metal_resp_trans_reg"/>
</dbReference>
<dbReference type="CDD" id="cd00090">
    <property type="entry name" value="HTH_ARSR"/>
    <property type="match status" value="1"/>
</dbReference>
<evidence type="ECO:0000256" key="3">
    <source>
        <dbReference type="ARBA" id="ARBA00023163"/>
    </source>
</evidence>
<sequence>MDKVTIAKQNLLDEVTKGQVSDLFKSLSDPTRIAIIFALKGTELTVTELTVILEMTQSAISHQLRILRDNNIVSNKKIGKEVYYRLSDDHIYSIFNQAIEHVKE</sequence>
<dbReference type="Pfam" id="PF01022">
    <property type="entry name" value="HTH_5"/>
    <property type="match status" value="1"/>
</dbReference>
<dbReference type="KEGG" id="ahk:NCTC10172_00150"/>
<dbReference type="PROSITE" id="PS50987">
    <property type="entry name" value="HTH_ARSR_2"/>
    <property type="match status" value="1"/>
</dbReference>
<feature type="domain" description="HTH arsR-type" evidence="4">
    <location>
        <begin position="12"/>
        <end position="104"/>
    </location>
</feature>
<dbReference type="PANTHER" id="PTHR43132">
    <property type="entry name" value="ARSENICAL RESISTANCE OPERON REPRESSOR ARSR-RELATED"/>
    <property type="match status" value="1"/>
</dbReference>
<proteinExistence type="predicted"/>
<dbReference type="InterPro" id="IPR036388">
    <property type="entry name" value="WH-like_DNA-bd_sf"/>
</dbReference>
<dbReference type="GO" id="GO:0003700">
    <property type="term" value="F:DNA-binding transcription factor activity"/>
    <property type="evidence" value="ECO:0007669"/>
    <property type="project" value="InterPro"/>
</dbReference>
<dbReference type="PRINTS" id="PR00778">
    <property type="entry name" value="HTHARSR"/>
</dbReference>
<dbReference type="InterPro" id="IPR036390">
    <property type="entry name" value="WH_DNA-bd_sf"/>
</dbReference>
<evidence type="ECO:0000256" key="1">
    <source>
        <dbReference type="ARBA" id="ARBA00023015"/>
    </source>
</evidence>
<evidence type="ECO:0000313" key="6">
    <source>
        <dbReference type="Proteomes" id="UP000290909"/>
    </source>
</evidence>
<keyword evidence="6" id="KW-1185">Reference proteome</keyword>
<gene>
    <name evidence="5" type="primary">ziaR_1</name>
    <name evidence="5" type="ORF">NCTC10172_00150</name>
</gene>
<dbReference type="RefSeq" id="WP_051658998.1">
    <property type="nucleotide sequence ID" value="NZ_LR215050.1"/>
</dbReference>
<keyword evidence="2" id="KW-0238">DNA-binding</keyword>
<dbReference type="Proteomes" id="UP000290909">
    <property type="component" value="Chromosome"/>
</dbReference>
<dbReference type="InterPro" id="IPR001845">
    <property type="entry name" value="HTH_ArsR_DNA-bd_dom"/>
</dbReference>
<dbReference type="EMBL" id="LR215050">
    <property type="protein sequence ID" value="VEU82143.1"/>
    <property type="molecule type" value="Genomic_DNA"/>
</dbReference>
<protein>
    <submittedName>
        <fullName evidence="5">Transcriptional repressor smtB homolog</fullName>
    </submittedName>
</protein>
<keyword evidence="3" id="KW-0804">Transcription</keyword>